<dbReference type="GO" id="GO:0005254">
    <property type="term" value="F:chloride channel activity"/>
    <property type="evidence" value="ECO:0007669"/>
    <property type="project" value="UniProtKB-KW"/>
</dbReference>
<evidence type="ECO:0000256" key="8">
    <source>
        <dbReference type="ARBA" id="ARBA00023214"/>
    </source>
</evidence>
<evidence type="ECO:0000256" key="10">
    <source>
        <dbReference type="SAM" id="Phobius"/>
    </source>
</evidence>
<dbReference type="InterPro" id="IPR050368">
    <property type="entry name" value="ClC-type_chloride_channel"/>
</dbReference>
<evidence type="ECO:0000256" key="4">
    <source>
        <dbReference type="ARBA" id="ARBA00022989"/>
    </source>
</evidence>
<comment type="subcellular location">
    <subcellularLocation>
        <location evidence="1">Membrane</location>
        <topology evidence="1">Multi-pass membrane protein</topology>
    </subcellularLocation>
</comment>
<protein>
    <submittedName>
        <fullName evidence="11">Chloride channel protein</fullName>
    </submittedName>
</protein>
<evidence type="ECO:0000256" key="7">
    <source>
        <dbReference type="ARBA" id="ARBA00023173"/>
    </source>
</evidence>
<name>A0A1L3SS85_9HYPH</name>
<dbReference type="KEGG" id="meso:BSQ44_13440"/>
<evidence type="ECO:0000256" key="1">
    <source>
        <dbReference type="ARBA" id="ARBA00004141"/>
    </source>
</evidence>
<keyword evidence="7" id="KW-0869">Chloride channel</keyword>
<evidence type="ECO:0000256" key="2">
    <source>
        <dbReference type="ARBA" id="ARBA00022448"/>
    </source>
</evidence>
<evidence type="ECO:0000256" key="3">
    <source>
        <dbReference type="ARBA" id="ARBA00022692"/>
    </source>
</evidence>
<feature type="transmembrane region" description="Helical" evidence="10">
    <location>
        <begin position="350"/>
        <end position="372"/>
    </location>
</feature>
<proteinExistence type="predicted"/>
<feature type="transmembrane region" description="Helical" evidence="10">
    <location>
        <begin position="378"/>
        <end position="403"/>
    </location>
</feature>
<dbReference type="AlphaFoldDB" id="A0A1L3SS85"/>
<evidence type="ECO:0000256" key="9">
    <source>
        <dbReference type="ARBA" id="ARBA00023303"/>
    </source>
</evidence>
<dbReference type="Proteomes" id="UP000182840">
    <property type="component" value="Chromosome"/>
</dbReference>
<feature type="transmembrane region" description="Helical" evidence="10">
    <location>
        <begin position="281"/>
        <end position="299"/>
    </location>
</feature>
<keyword evidence="3 10" id="KW-0812">Transmembrane</keyword>
<dbReference type="InterPro" id="IPR001807">
    <property type="entry name" value="ClC"/>
</dbReference>
<keyword evidence="12" id="KW-1185">Reference proteome</keyword>
<evidence type="ECO:0000313" key="12">
    <source>
        <dbReference type="Proteomes" id="UP000182840"/>
    </source>
</evidence>
<dbReference type="PANTHER" id="PTHR43427">
    <property type="entry name" value="CHLORIDE CHANNEL PROTEIN CLC-E"/>
    <property type="match status" value="1"/>
</dbReference>
<dbReference type="OrthoDB" id="9767361at2"/>
<sequence length="543" mass="56683">MQALARRAVAALRGWVEPNLRTFQQERQPLVWALALLIGLAAGAVAILFRETIGLVQWLWLGSASENTLTAAANVAWWIIPLGPVLGGIAVGILVYRISTRRAGGVADVIEARAYSGRNLGLSDGIWSAVVSAITVGAGGSAGREGPIVHLGATLGEAVSRRAALPEWCRRTLLSAGVASAVAASFNAPFAGMLFAHEVVLGHYAIRSFVPIMLASTAGSLLSRQWFGPDAAFAVPDYAIVSNWEFPAFALLGVVCAAVALLFQLALLLADGLARQVTMPLWLRPVLGGVIVGSIGLAFPQVLGVGYELTDLALSGELTLSLALILIVMKTLATAVTLGSRFGGGIFSPAIVLGALAGSVFGMLAAAVFPGLASSGGLYAMLGMGAVAGAVFGAPISTAMIVFELTGGYGLSVALLLTVAISQGIVHAAHGYSWFQWQLRMRGLDLREGPHKPLGSNARVMDFMDPLPPETEPQRFDPERGTTALKPTDTIAAALRAFDTGGHDRLPVVDPADATTVIAWASHVAALRHFNRALVGTSVEEHR</sequence>
<dbReference type="SUPFAM" id="SSF81340">
    <property type="entry name" value="Clc chloride channel"/>
    <property type="match status" value="1"/>
</dbReference>
<dbReference type="PRINTS" id="PR00762">
    <property type="entry name" value="CLCHANNEL"/>
</dbReference>
<feature type="transmembrane region" description="Helical" evidence="10">
    <location>
        <begin position="246"/>
        <end position="269"/>
    </location>
</feature>
<evidence type="ECO:0000256" key="5">
    <source>
        <dbReference type="ARBA" id="ARBA00023065"/>
    </source>
</evidence>
<dbReference type="STRING" id="1670800.BSQ44_13440"/>
<dbReference type="GO" id="GO:0034707">
    <property type="term" value="C:chloride channel complex"/>
    <property type="evidence" value="ECO:0007669"/>
    <property type="project" value="UniProtKB-KW"/>
</dbReference>
<organism evidence="11 12">
    <name type="scientific">Aquibium oceanicum</name>
    <dbReference type="NCBI Taxonomy" id="1670800"/>
    <lineage>
        <taxon>Bacteria</taxon>
        <taxon>Pseudomonadati</taxon>
        <taxon>Pseudomonadota</taxon>
        <taxon>Alphaproteobacteria</taxon>
        <taxon>Hyphomicrobiales</taxon>
        <taxon>Phyllobacteriaceae</taxon>
        <taxon>Aquibium</taxon>
    </lineage>
</organism>
<feature type="transmembrane region" description="Helical" evidence="10">
    <location>
        <begin position="30"/>
        <end position="49"/>
    </location>
</feature>
<feature type="transmembrane region" description="Helical" evidence="10">
    <location>
        <begin position="415"/>
        <end position="435"/>
    </location>
</feature>
<gene>
    <name evidence="11" type="ORF">BSQ44_13440</name>
</gene>
<keyword evidence="5" id="KW-0406">Ion transport</keyword>
<feature type="transmembrane region" description="Helical" evidence="10">
    <location>
        <begin position="319"/>
        <end position="338"/>
    </location>
</feature>
<dbReference type="PANTHER" id="PTHR43427:SF6">
    <property type="entry name" value="CHLORIDE CHANNEL PROTEIN CLC-E"/>
    <property type="match status" value="1"/>
</dbReference>
<reference evidence="12" key="1">
    <citation type="submission" date="2016-11" db="EMBL/GenBank/DDBJ databases">
        <title>Mesorhizobium oceanicum sp. nov., isolated from deep seawater in South China Sea.</title>
        <authorList>
            <person name="Fu G.-Y."/>
        </authorList>
    </citation>
    <scope>NUCLEOTIDE SEQUENCE [LARGE SCALE GENOMIC DNA]</scope>
    <source>
        <strain evidence="12">B7</strain>
    </source>
</reference>
<dbReference type="CDD" id="cd00400">
    <property type="entry name" value="Voltage_gated_ClC"/>
    <property type="match status" value="1"/>
</dbReference>
<dbReference type="Gene3D" id="1.10.3080.10">
    <property type="entry name" value="Clc chloride channel"/>
    <property type="match status" value="1"/>
</dbReference>
<keyword evidence="9" id="KW-0407">Ion channel</keyword>
<feature type="transmembrane region" description="Helical" evidence="10">
    <location>
        <begin position="75"/>
        <end position="96"/>
    </location>
</feature>
<keyword evidence="6 10" id="KW-0472">Membrane</keyword>
<evidence type="ECO:0000256" key="6">
    <source>
        <dbReference type="ARBA" id="ARBA00023136"/>
    </source>
</evidence>
<accession>A0A1L3SS85</accession>
<keyword evidence="2" id="KW-0813">Transport</keyword>
<dbReference type="RefSeq" id="WP_072604972.1">
    <property type="nucleotide sequence ID" value="NZ_CP018171.1"/>
</dbReference>
<dbReference type="Pfam" id="PF00654">
    <property type="entry name" value="Voltage_CLC"/>
    <property type="match status" value="1"/>
</dbReference>
<evidence type="ECO:0000313" key="11">
    <source>
        <dbReference type="EMBL" id="APH72256.1"/>
    </source>
</evidence>
<dbReference type="EMBL" id="CP018171">
    <property type="protein sequence ID" value="APH72256.1"/>
    <property type="molecule type" value="Genomic_DNA"/>
</dbReference>
<keyword evidence="4 10" id="KW-1133">Transmembrane helix</keyword>
<keyword evidence="8" id="KW-0868">Chloride</keyword>
<dbReference type="InterPro" id="IPR014743">
    <property type="entry name" value="Cl-channel_core"/>
</dbReference>